<keyword evidence="1" id="KW-0732">Signal</keyword>
<reference evidence="2" key="1">
    <citation type="submission" date="2012-12" db="EMBL/GenBank/DDBJ databases">
        <title>Identification and characterization of a phenylalanine ammonia-lyase gene family in Isatis indigotica Fort.</title>
        <authorList>
            <person name="Liu Q."/>
            <person name="Chen J."/>
            <person name="Zhou X."/>
            <person name="Di P."/>
            <person name="Xiao Y."/>
            <person name="Xuan H."/>
            <person name="Zhang L."/>
            <person name="Chen W."/>
        </authorList>
    </citation>
    <scope>NUCLEOTIDE SEQUENCE</scope>
    <source>
        <tissue evidence="2">Salivary gland</tissue>
    </source>
</reference>
<name>A0A0K8R599_IXORI</name>
<feature type="signal peptide" evidence="1">
    <location>
        <begin position="1"/>
        <end position="15"/>
    </location>
</feature>
<evidence type="ECO:0000313" key="2">
    <source>
        <dbReference type="EMBL" id="JAA65624.1"/>
    </source>
</evidence>
<dbReference type="EMBL" id="GADI01008184">
    <property type="protein sequence ID" value="JAA65624.1"/>
    <property type="molecule type" value="mRNA"/>
</dbReference>
<sequence length="149" mass="16946">MEAALIHMLLGITFAGIILSQYESAVAYDRKFYGRVLGRNPGICGAWYRNPNQTEEIMNCVLGKVPTPVKEKWEKYMNDNRLTKPKLVSEMCNLTTIMPGNFTNYETPELTKEYNNKAEKAGIECTANITGWNTTSQFMTTYSKVRGLR</sequence>
<proteinExistence type="evidence at transcript level"/>
<feature type="chain" id="PRO_5012655641" evidence="1">
    <location>
        <begin position="16"/>
        <end position="149"/>
    </location>
</feature>
<accession>A0A0K8R599</accession>
<organism evidence="2">
    <name type="scientific">Ixodes ricinus</name>
    <name type="common">Common tick</name>
    <name type="synonym">Acarus ricinus</name>
    <dbReference type="NCBI Taxonomy" id="34613"/>
    <lineage>
        <taxon>Eukaryota</taxon>
        <taxon>Metazoa</taxon>
        <taxon>Ecdysozoa</taxon>
        <taxon>Arthropoda</taxon>
        <taxon>Chelicerata</taxon>
        <taxon>Arachnida</taxon>
        <taxon>Acari</taxon>
        <taxon>Parasitiformes</taxon>
        <taxon>Ixodida</taxon>
        <taxon>Ixodoidea</taxon>
        <taxon>Ixodidae</taxon>
        <taxon>Ixodinae</taxon>
        <taxon>Ixodes</taxon>
    </lineage>
</organism>
<evidence type="ECO:0000256" key="1">
    <source>
        <dbReference type="SAM" id="SignalP"/>
    </source>
</evidence>
<protein>
    <submittedName>
        <fullName evidence="2">Putative isac anti-complement</fullName>
    </submittedName>
</protein>
<dbReference type="AlphaFoldDB" id="A0A0K8R599"/>